<organism evidence="1 2">
    <name type="scientific">Gordonia soli NBRC 108243</name>
    <dbReference type="NCBI Taxonomy" id="1223545"/>
    <lineage>
        <taxon>Bacteria</taxon>
        <taxon>Bacillati</taxon>
        <taxon>Actinomycetota</taxon>
        <taxon>Actinomycetes</taxon>
        <taxon>Mycobacteriales</taxon>
        <taxon>Gordoniaceae</taxon>
        <taxon>Gordonia</taxon>
    </lineage>
</organism>
<dbReference type="eggNOG" id="ENOG5032GP4">
    <property type="taxonomic scope" value="Bacteria"/>
</dbReference>
<sequence>MVRAGGVRFGMPSDSPIAIPVLAVRVGDTIFKDRATKPLTVDEIDWVLEHEHGPIARFIGVPEGNARRTWVYRLSGVIGCFNAPDDEALEEREPTLRSVDLIGGDVSRGVVSQYEIAAKDLTGDHLGLFIGAHSDDGKFNVPAQIIEIHQIPNRATRPGAVVTVRIGETPSQPARVDGGLYPPEQVFEIIELFQEGDPEYRHPRCYVNTRGGCSATISGEHYVSHGLIKLFTFDDPNATIQHNHGAGIVRPVKPKKFVANVLCTSHNHGLHPADDAAISFARFIRDIALEWRGGAGAWGDEAEVHISGDDFQRWALKLLLNHAAANAFTGNGGRVSTPIPPEAVDILLGRAEWPETWGMCVASQVDSPLTFDPFRNPEPILSDWWSAQPFLANGTNAICGGTVRLAGVEFGITLYNQGRELEAFSAPENPIRGSIQRPSFMRWEFEGVGKTVYFSWEDGWEHKTITYTMRR</sequence>
<evidence type="ECO:0000313" key="1">
    <source>
        <dbReference type="EMBL" id="GAC68857.1"/>
    </source>
</evidence>
<dbReference type="AlphaFoldDB" id="M0QN80"/>
<reference evidence="1 2" key="1">
    <citation type="submission" date="2013-01" db="EMBL/GenBank/DDBJ databases">
        <title>Whole genome shotgun sequence of Gordonia soli NBRC 108243.</title>
        <authorList>
            <person name="Isaki-Nakamura S."/>
            <person name="Hosoyama A."/>
            <person name="Tsuchikane K."/>
            <person name="Ando Y."/>
            <person name="Baba S."/>
            <person name="Ohji S."/>
            <person name="Hamada M."/>
            <person name="Tamura T."/>
            <person name="Yamazoe A."/>
            <person name="Yamazaki S."/>
            <person name="Fujita N."/>
        </authorList>
    </citation>
    <scope>NUCLEOTIDE SEQUENCE [LARGE SCALE GENOMIC DNA]</scope>
    <source>
        <strain evidence="1 2">NBRC 108243</strain>
    </source>
</reference>
<dbReference type="STRING" id="1223545.GS4_19_00470"/>
<accession>M0QN80</accession>
<dbReference type="Proteomes" id="UP000011666">
    <property type="component" value="Unassembled WGS sequence"/>
</dbReference>
<keyword evidence="2" id="KW-1185">Reference proteome</keyword>
<proteinExistence type="predicted"/>
<dbReference type="EMBL" id="BANX01000019">
    <property type="protein sequence ID" value="GAC68857.1"/>
    <property type="molecule type" value="Genomic_DNA"/>
</dbReference>
<comment type="caution">
    <text evidence="1">The sequence shown here is derived from an EMBL/GenBank/DDBJ whole genome shotgun (WGS) entry which is preliminary data.</text>
</comment>
<gene>
    <name evidence="1" type="ORF">GS4_19_00470</name>
</gene>
<protein>
    <submittedName>
        <fullName evidence="1">Uncharacterized protein</fullName>
    </submittedName>
</protein>
<name>M0QN80_9ACTN</name>
<evidence type="ECO:0000313" key="2">
    <source>
        <dbReference type="Proteomes" id="UP000011666"/>
    </source>
</evidence>